<feature type="domain" description="Acyl-CoA thioesterase-like C-terminal" evidence="5">
    <location>
        <begin position="254"/>
        <end position="356"/>
    </location>
</feature>
<dbReference type="GO" id="GO:0006637">
    <property type="term" value="P:acyl-CoA metabolic process"/>
    <property type="evidence" value="ECO:0007669"/>
    <property type="project" value="InterPro"/>
</dbReference>
<dbReference type="Pfam" id="PF20789">
    <property type="entry name" value="4HBT_3C"/>
    <property type="match status" value="1"/>
</dbReference>
<reference evidence="6 7" key="1">
    <citation type="journal article" date="2018" name="Mol. Biol. Evol.">
        <title>Broad Genomic Sampling Reveals a Smut Pathogenic Ancestry of the Fungal Clade Ustilaginomycotina.</title>
        <authorList>
            <person name="Kijpornyongpan T."/>
            <person name="Mondo S.J."/>
            <person name="Barry K."/>
            <person name="Sandor L."/>
            <person name="Lee J."/>
            <person name="Lipzen A."/>
            <person name="Pangilinan J."/>
            <person name="LaButti K."/>
            <person name="Hainaut M."/>
            <person name="Henrissat B."/>
            <person name="Grigoriev I.V."/>
            <person name="Spatafora J.W."/>
            <person name="Aime M.C."/>
        </authorList>
    </citation>
    <scope>NUCLEOTIDE SEQUENCE [LARGE SCALE GENOMIC DNA]</scope>
    <source>
        <strain evidence="6 7">MCA 4718</strain>
    </source>
</reference>
<evidence type="ECO:0000259" key="5">
    <source>
        <dbReference type="Pfam" id="PF20789"/>
    </source>
</evidence>
<accession>A0A316U018</accession>
<evidence type="ECO:0008006" key="8">
    <source>
        <dbReference type="Google" id="ProtNLM"/>
    </source>
</evidence>
<evidence type="ECO:0000259" key="4">
    <source>
        <dbReference type="Pfam" id="PF13622"/>
    </source>
</evidence>
<feature type="compositionally biased region" description="Polar residues" evidence="3">
    <location>
        <begin position="1"/>
        <end position="12"/>
    </location>
</feature>
<sequence length="392" mass="43508">MSASTPSPSDAPQSDVDAFLSIELIEPPSPSSSSSSSSSSSVVPTSTDYAASSSTPVRWYQSARAPRRMGNAGDMGYGGYTISIAVYSACVHVLPSTLPPEEGSPRFRIYSASGVFLRPSSTKSRFLTRVGLLRDTRTFKTCEVRVYQGDWNDLRLCMTATVDFMLATPTAIKGQSQDRSILQYSTQPSMDVTHYSQLQDDSETYASRSDLPPKGLQAFKEIFTPAHANMQSRSPPQSLWLQNAWGILKHKKTTQDSLPLVEKRGYDWMRAREKYNGYAKQAGALAWLMDAAISFAPLSYSHRFLDDAAAASTLSFNMAYHEEEIQLDEKWHLREIRTTDGRWERSTGEAKIWIEEEEEEGKQKGKGEMRCVATMTQSCVLKAKPAAPASKL</sequence>
<dbReference type="InterPro" id="IPR042171">
    <property type="entry name" value="Acyl-CoA_hotdog"/>
</dbReference>
<dbReference type="Pfam" id="PF13622">
    <property type="entry name" value="4HBT_3"/>
    <property type="match status" value="1"/>
</dbReference>
<dbReference type="RefSeq" id="XP_025345368.1">
    <property type="nucleotide sequence ID" value="XM_025495525.1"/>
</dbReference>
<evidence type="ECO:0000256" key="3">
    <source>
        <dbReference type="SAM" id="MobiDB-lite"/>
    </source>
</evidence>
<dbReference type="Proteomes" id="UP000245942">
    <property type="component" value="Unassembled WGS sequence"/>
</dbReference>
<proteinExistence type="inferred from homology"/>
<dbReference type="GO" id="GO:0005782">
    <property type="term" value="C:peroxisomal matrix"/>
    <property type="evidence" value="ECO:0007669"/>
    <property type="project" value="UniProtKB-SubCell"/>
</dbReference>
<dbReference type="GO" id="GO:0009062">
    <property type="term" value="P:fatty acid catabolic process"/>
    <property type="evidence" value="ECO:0007669"/>
    <property type="project" value="TreeGrafter"/>
</dbReference>
<gene>
    <name evidence="6" type="ORF">BCV69DRAFT_78460</name>
</gene>
<feature type="domain" description="Acyl-CoA thioesterase-like N-terminal HotDog" evidence="4">
    <location>
        <begin position="66"/>
        <end position="165"/>
    </location>
</feature>
<dbReference type="InterPro" id="IPR029069">
    <property type="entry name" value="HotDog_dom_sf"/>
</dbReference>
<dbReference type="InterPro" id="IPR003703">
    <property type="entry name" value="Acyl_CoA_thio"/>
</dbReference>
<evidence type="ECO:0000313" key="7">
    <source>
        <dbReference type="Proteomes" id="UP000245942"/>
    </source>
</evidence>
<dbReference type="PANTHER" id="PTHR11066">
    <property type="entry name" value="ACYL-COA THIOESTERASE"/>
    <property type="match status" value="1"/>
</dbReference>
<evidence type="ECO:0000256" key="2">
    <source>
        <dbReference type="ARBA" id="ARBA00022801"/>
    </source>
</evidence>
<dbReference type="Gene3D" id="2.40.160.210">
    <property type="entry name" value="Acyl-CoA thioesterase, double hotdog domain"/>
    <property type="match status" value="1"/>
</dbReference>
<dbReference type="InterPro" id="IPR049450">
    <property type="entry name" value="ACOT8-like_C"/>
</dbReference>
<comment type="similarity">
    <text evidence="1">Belongs to the C/M/P thioester hydrolase family.</text>
</comment>
<protein>
    <recommendedName>
        <fullName evidence="8">Thioesterase/thiol ester dehydrase-isomerase</fullName>
    </recommendedName>
</protein>
<feature type="compositionally biased region" description="Low complexity" evidence="3">
    <location>
        <begin position="31"/>
        <end position="47"/>
    </location>
</feature>
<evidence type="ECO:0000313" key="6">
    <source>
        <dbReference type="EMBL" id="PWN18208.1"/>
    </source>
</evidence>
<evidence type="ECO:0000256" key="1">
    <source>
        <dbReference type="ARBA" id="ARBA00006538"/>
    </source>
</evidence>
<organism evidence="6 7">
    <name type="scientific">Pseudomicrostroma glucosiphilum</name>
    <dbReference type="NCBI Taxonomy" id="1684307"/>
    <lineage>
        <taxon>Eukaryota</taxon>
        <taxon>Fungi</taxon>
        <taxon>Dikarya</taxon>
        <taxon>Basidiomycota</taxon>
        <taxon>Ustilaginomycotina</taxon>
        <taxon>Exobasidiomycetes</taxon>
        <taxon>Microstromatales</taxon>
        <taxon>Microstromatales incertae sedis</taxon>
        <taxon>Pseudomicrostroma</taxon>
    </lineage>
</organism>
<dbReference type="EMBL" id="KZ819337">
    <property type="protein sequence ID" value="PWN18208.1"/>
    <property type="molecule type" value="Genomic_DNA"/>
</dbReference>
<dbReference type="GO" id="GO:0047617">
    <property type="term" value="F:fatty acyl-CoA hydrolase activity"/>
    <property type="evidence" value="ECO:0007669"/>
    <property type="project" value="InterPro"/>
</dbReference>
<dbReference type="GeneID" id="37017259"/>
<keyword evidence="7" id="KW-1185">Reference proteome</keyword>
<dbReference type="AlphaFoldDB" id="A0A316U018"/>
<dbReference type="SUPFAM" id="SSF54637">
    <property type="entry name" value="Thioesterase/thiol ester dehydrase-isomerase"/>
    <property type="match status" value="2"/>
</dbReference>
<dbReference type="InterPro" id="IPR049449">
    <property type="entry name" value="TesB_ACOT8-like_N"/>
</dbReference>
<dbReference type="STRING" id="1684307.A0A316U018"/>
<feature type="region of interest" description="Disordered" evidence="3">
    <location>
        <begin position="1"/>
        <end position="50"/>
    </location>
</feature>
<keyword evidence="2" id="KW-0378">Hydrolase</keyword>
<name>A0A316U018_9BASI</name>
<dbReference type="OrthoDB" id="68328at2759"/>
<dbReference type="PANTHER" id="PTHR11066:SF35">
    <property type="entry name" value="ACYL-COA THIOESTERASE II"/>
    <property type="match status" value="1"/>
</dbReference>